<keyword evidence="3" id="KW-0206">Cytoskeleton</keyword>
<evidence type="ECO:0000313" key="7">
    <source>
        <dbReference type="Proteomes" id="UP000281553"/>
    </source>
</evidence>
<proteinExistence type="predicted"/>
<dbReference type="PANTHER" id="PTHR46756:SF18">
    <property type="entry name" value="GAS2-LIKE PROTEIN PICKLED EGGS"/>
    <property type="match status" value="1"/>
</dbReference>
<evidence type="ECO:0000256" key="3">
    <source>
        <dbReference type="ARBA" id="ARBA00023212"/>
    </source>
</evidence>
<dbReference type="GO" id="GO:0051764">
    <property type="term" value="P:actin crosslink formation"/>
    <property type="evidence" value="ECO:0007669"/>
    <property type="project" value="TreeGrafter"/>
</dbReference>
<dbReference type="SUPFAM" id="SSF47576">
    <property type="entry name" value="Calponin-homology domain, CH-domain"/>
    <property type="match status" value="1"/>
</dbReference>
<dbReference type="EMBL" id="UYRU01044361">
    <property type="protein sequence ID" value="VDK86255.1"/>
    <property type="molecule type" value="Genomic_DNA"/>
</dbReference>
<dbReference type="PROSITE" id="PS51460">
    <property type="entry name" value="GAR"/>
    <property type="match status" value="1"/>
</dbReference>
<feature type="region of interest" description="Disordered" evidence="4">
    <location>
        <begin position="214"/>
        <end position="235"/>
    </location>
</feature>
<dbReference type="GO" id="GO:0005884">
    <property type="term" value="C:actin filament"/>
    <property type="evidence" value="ECO:0007669"/>
    <property type="project" value="TreeGrafter"/>
</dbReference>
<dbReference type="GO" id="GO:0008017">
    <property type="term" value="F:microtubule binding"/>
    <property type="evidence" value="ECO:0007669"/>
    <property type="project" value="InterPro"/>
</dbReference>
<dbReference type="OrthoDB" id="206130at2759"/>
<feature type="region of interest" description="Disordered" evidence="4">
    <location>
        <begin position="1"/>
        <end position="22"/>
    </location>
</feature>
<dbReference type="Pfam" id="PF02187">
    <property type="entry name" value="GAS2"/>
    <property type="match status" value="1"/>
</dbReference>
<dbReference type="SUPFAM" id="SSF143575">
    <property type="entry name" value="GAS2 domain-like"/>
    <property type="match status" value="1"/>
</dbReference>
<keyword evidence="2" id="KW-0963">Cytoplasm</keyword>
<evidence type="ECO:0000256" key="2">
    <source>
        <dbReference type="ARBA" id="ARBA00022490"/>
    </source>
</evidence>
<organism evidence="6 7">
    <name type="scientific">Dibothriocephalus latus</name>
    <name type="common">Fish tapeworm</name>
    <name type="synonym">Diphyllobothrium latum</name>
    <dbReference type="NCBI Taxonomy" id="60516"/>
    <lineage>
        <taxon>Eukaryota</taxon>
        <taxon>Metazoa</taxon>
        <taxon>Spiralia</taxon>
        <taxon>Lophotrochozoa</taxon>
        <taxon>Platyhelminthes</taxon>
        <taxon>Cestoda</taxon>
        <taxon>Eucestoda</taxon>
        <taxon>Diphyllobothriidea</taxon>
        <taxon>Diphyllobothriidae</taxon>
        <taxon>Dibothriocephalus</taxon>
    </lineage>
</organism>
<dbReference type="SMART" id="SM00243">
    <property type="entry name" value="GAS2"/>
    <property type="match status" value="1"/>
</dbReference>
<evidence type="ECO:0000259" key="5">
    <source>
        <dbReference type="PROSITE" id="PS51460"/>
    </source>
</evidence>
<feature type="domain" description="GAR" evidence="5">
    <location>
        <begin position="120"/>
        <end position="203"/>
    </location>
</feature>
<dbReference type="Gene3D" id="1.10.418.10">
    <property type="entry name" value="Calponin-like domain"/>
    <property type="match status" value="1"/>
</dbReference>
<dbReference type="PANTHER" id="PTHR46756">
    <property type="entry name" value="TRANSGELIN"/>
    <property type="match status" value="1"/>
</dbReference>
<feature type="compositionally biased region" description="Polar residues" evidence="4">
    <location>
        <begin position="13"/>
        <end position="22"/>
    </location>
</feature>
<dbReference type="InterPro" id="IPR003108">
    <property type="entry name" value="GAR_dom"/>
</dbReference>
<gene>
    <name evidence="6" type="ORF">DILT_LOCUS3851</name>
</gene>
<dbReference type="Gene3D" id="3.30.920.20">
    <property type="entry name" value="Gas2-like domain"/>
    <property type="match status" value="1"/>
</dbReference>
<evidence type="ECO:0000256" key="4">
    <source>
        <dbReference type="SAM" id="MobiDB-lite"/>
    </source>
</evidence>
<dbReference type="Proteomes" id="UP000281553">
    <property type="component" value="Unassembled WGS sequence"/>
</dbReference>
<accession>A0A3P6TXN8</accession>
<evidence type="ECO:0000256" key="1">
    <source>
        <dbReference type="ARBA" id="ARBA00004245"/>
    </source>
</evidence>
<name>A0A3P6TXN8_DIBLA</name>
<dbReference type="InterPro" id="IPR036534">
    <property type="entry name" value="GAR_dom_sf"/>
</dbReference>
<dbReference type="InterPro" id="IPR036872">
    <property type="entry name" value="CH_dom_sf"/>
</dbReference>
<dbReference type="GO" id="GO:0008093">
    <property type="term" value="F:cytoskeletal anchor activity"/>
    <property type="evidence" value="ECO:0007669"/>
    <property type="project" value="TreeGrafter"/>
</dbReference>
<dbReference type="AlphaFoldDB" id="A0A3P6TXN8"/>
<keyword evidence="7" id="KW-1185">Reference proteome</keyword>
<sequence length="302" mass="33966">MHILNKRVKISPSVPTSTPEAQAMGTQDEFSAAIAEDLAQWASHLFPDLAGDLKGDNFFDKISGGILLCHILFETEDLVSRKNLRSVIVCLLEVAKFGIDVLEIVHLEKQIDAELAAERRGVSKREEEAKPSSLKITVGLWTCLLWTKSYLNDLIRMGSLTKPMAFEIRPERYLRLLRGHIMVRVDGGWDTLNHFLQEHDEGRKVYDANTKNADWTEGPLQREPPKDFKPQALDPEPVDLKPTPYAYVAELDKNRAILPGEDTYDVRIHCYSKMDDTQPKCPSRNARSSSSNGTILVLAVGL</sequence>
<dbReference type="GO" id="GO:0051015">
    <property type="term" value="F:actin filament binding"/>
    <property type="evidence" value="ECO:0007669"/>
    <property type="project" value="TreeGrafter"/>
</dbReference>
<evidence type="ECO:0000313" key="6">
    <source>
        <dbReference type="EMBL" id="VDK86255.1"/>
    </source>
</evidence>
<protein>
    <recommendedName>
        <fullName evidence="5">GAR domain-containing protein</fullName>
    </recommendedName>
</protein>
<reference evidence="6 7" key="1">
    <citation type="submission" date="2018-11" db="EMBL/GenBank/DDBJ databases">
        <authorList>
            <consortium name="Pathogen Informatics"/>
        </authorList>
    </citation>
    <scope>NUCLEOTIDE SEQUENCE [LARGE SCALE GENOMIC DNA]</scope>
</reference>
<comment type="subcellular location">
    <subcellularLocation>
        <location evidence="1">Cytoplasm</location>
        <location evidence="1">Cytoskeleton</location>
    </subcellularLocation>
</comment>